<dbReference type="Proteomes" id="UP001212997">
    <property type="component" value="Unassembled WGS sequence"/>
</dbReference>
<gene>
    <name evidence="2" type="ORF">NLI96_g1706</name>
</gene>
<name>A0AAD5YI43_9APHY</name>
<feature type="transmembrane region" description="Helical" evidence="1">
    <location>
        <begin position="37"/>
        <end position="59"/>
    </location>
</feature>
<feature type="transmembrane region" description="Helical" evidence="1">
    <location>
        <begin position="71"/>
        <end position="93"/>
    </location>
</feature>
<keyword evidence="3" id="KW-1185">Reference proteome</keyword>
<protein>
    <submittedName>
        <fullName evidence="2">Uncharacterized protein</fullName>
    </submittedName>
</protein>
<evidence type="ECO:0000313" key="2">
    <source>
        <dbReference type="EMBL" id="KAJ3490035.1"/>
    </source>
</evidence>
<proteinExistence type="predicted"/>
<accession>A0AAD5YI43</accession>
<dbReference type="AlphaFoldDB" id="A0AAD5YI43"/>
<evidence type="ECO:0000256" key="1">
    <source>
        <dbReference type="SAM" id="Phobius"/>
    </source>
</evidence>
<keyword evidence="1" id="KW-0472">Membrane</keyword>
<keyword evidence="1" id="KW-0812">Transmembrane</keyword>
<keyword evidence="1" id="KW-1133">Transmembrane helix</keyword>
<dbReference type="EMBL" id="JANAWD010000034">
    <property type="protein sequence ID" value="KAJ3490035.1"/>
    <property type="molecule type" value="Genomic_DNA"/>
</dbReference>
<reference evidence="2" key="1">
    <citation type="submission" date="2022-07" db="EMBL/GenBank/DDBJ databases">
        <title>Genome Sequence of Physisporinus lineatus.</title>
        <authorList>
            <person name="Buettner E."/>
        </authorList>
    </citation>
    <scope>NUCLEOTIDE SEQUENCE</scope>
    <source>
        <strain evidence="2">VT162</strain>
    </source>
</reference>
<sequence length="139" mass="15517">MSFALFLSRSRDISQHQAAYYGDDPDQTYNSPADWRIFFYFTVQLVGALGLTLLLATMIWPSKFRRPRNPLLISLCASWWISTFPCLCLLYYAGQVTGPPPSFKICLTSATLTMSQSVLVATTAPALVCHVCPHPSLHI</sequence>
<evidence type="ECO:0000313" key="3">
    <source>
        <dbReference type="Proteomes" id="UP001212997"/>
    </source>
</evidence>
<comment type="caution">
    <text evidence="2">The sequence shown here is derived from an EMBL/GenBank/DDBJ whole genome shotgun (WGS) entry which is preliminary data.</text>
</comment>
<organism evidence="2 3">
    <name type="scientific">Meripilus lineatus</name>
    <dbReference type="NCBI Taxonomy" id="2056292"/>
    <lineage>
        <taxon>Eukaryota</taxon>
        <taxon>Fungi</taxon>
        <taxon>Dikarya</taxon>
        <taxon>Basidiomycota</taxon>
        <taxon>Agaricomycotina</taxon>
        <taxon>Agaricomycetes</taxon>
        <taxon>Polyporales</taxon>
        <taxon>Meripilaceae</taxon>
        <taxon>Meripilus</taxon>
    </lineage>
</organism>